<dbReference type="Gene3D" id="3.40.1190.20">
    <property type="match status" value="1"/>
</dbReference>
<sequence>MSGPFPFVVAGEALVDVVIPVEGEQVDAPGGSPLNVAVGLSRLGLETVLVTQLGDDEYGHLVRKHVEDSGVALDEGSWIPGHRTSSATAHLDAAHAATYDFDLAWTLGPRTLPGGACGLHVGSIGASLRPGRDAVVDLLDQAVSAGLFVSFDPNARPAFLPETAQAWQDMTEVAAHADLVKMSDEDVHAFAPGSTPADVAAHLLGAGRTRLVVVTEGGGGARAFSRTGSVAVPSEPVDVVDTVGAGDSFMGALIAVTLEWGLDLDDDRLTALLRAAHGVAGITCSRRGANPPTRQELPAGWPAG</sequence>
<dbReference type="CDD" id="cd01167">
    <property type="entry name" value="bac_FRK"/>
    <property type="match status" value="1"/>
</dbReference>
<dbReference type="RefSeq" id="WP_129985789.1">
    <property type="nucleotide sequence ID" value="NZ_SDPU01000012.1"/>
</dbReference>
<keyword evidence="4 8" id="KW-0418">Kinase</keyword>
<feature type="region of interest" description="Disordered" evidence="6">
    <location>
        <begin position="285"/>
        <end position="304"/>
    </location>
</feature>
<proteinExistence type="inferred from homology"/>
<name>A0A4V1Z2F2_9ACTN</name>
<dbReference type="PROSITE" id="PS00584">
    <property type="entry name" value="PFKB_KINASES_2"/>
    <property type="match status" value="1"/>
</dbReference>
<evidence type="ECO:0000256" key="5">
    <source>
        <dbReference type="ARBA" id="ARBA00022840"/>
    </source>
</evidence>
<dbReference type="InterPro" id="IPR029056">
    <property type="entry name" value="Ribokinase-like"/>
</dbReference>
<dbReference type="EMBL" id="SDPU01000012">
    <property type="protein sequence ID" value="RYU14196.1"/>
    <property type="molecule type" value="Genomic_DNA"/>
</dbReference>
<evidence type="ECO:0000256" key="3">
    <source>
        <dbReference type="ARBA" id="ARBA00022741"/>
    </source>
</evidence>
<evidence type="ECO:0000256" key="1">
    <source>
        <dbReference type="ARBA" id="ARBA00010688"/>
    </source>
</evidence>
<evidence type="ECO:0000313" key="9">
    <source>
        <dbReference type="Proteomes" id="UP000291189"/>
    </source>
</evidence>
<organism evidence="8 9">
    <name type="scientific">Nocardioides iriomotensis</name>
    <dbReference type="NCBI Taxonomy" id="715784"/>
    <lineage>
        <taxon>Bacteria</taxon>
        <taxon>Bacillati</taxon>
        <taxon>Actinomycetota</taxon>
        <taxon>Actinomycetes</taxon>
        <taxon>Propionibacteriales</taxon>
        <taxon>Nocardioidaceae</taxon>
        <taxon>Nocardioides</taxon>
    </lineage>
</organism>
<dbReference type="PROSITE" id="PS00583">
    <property type="entry name" value="PFKB_KINASES_1"/>
    <property type="match status" value="1"/>
</dbReference>
<comment type="caution">
    <text evidence="8">The sequence shown here is derived from an EMBL/GenBank/DDBJ whole genome shotgun (WGS) entry which is preliminary data.</text>
</comment>
<dbReference type="GO" id="GO:0016301">
    <property type="term" value="F:kinase activity"/>
    <property type="evidence" value="ECO:0007669"/>
    <property type="project" value="UniProtKB-KW"/>
</dbReference>
<dbReference type="InterPro" id="IPR002173">
    <property type="entry name" value="Carboh/pur_kinase_PfkB_CS"/>
</dbReference>
<evidence type="ECO:0000256" key="4">
    <source>
        <dbReference type="ARBA" id="ARBA00022777"/>
    </source>
</evidence>
<keyword evidence="5" id="KW-0067">ATP-binding</keyword>
<dbReference type="InterPro" id="IPR011611">
    <property type="entry name" value="PfkB_dom"/>
</dbReference>
<keyword evidence="3" id="KW-0547">Nucleotide-binding</keyword>
<dbReference type="PANTHER" id="PTHR43085:SF1">
    <property type="entry name" value="PSEUDOURIDINE KINASE-RELATED"/>
    <property type="match status" value="1"/>
</dbReference>
<reference evidence="8 9" key="1">
    <citation type="submission" date="2019-01" db="EMBL/GenBank/DDBJ databases">
        <title>Nocardioides guangzhouensis sp. nov., an actinobacterium isolated from soil.</title>
        <authorList>
            <person name="Fu Y."/>
            <person name="Cai Y."/>
            <person name="Lin Z."/>
            <person name="Chen P."/>
        </authorList>
    </citation>
    <scope>NUCLEOTIDE SEQUENCE [LARGE SCALE GENOMIC DNA]</scope>
    <source>
        <strain evidence="8 9">NBRC 105384</strain>
    </source>
</reference>
<evidence type="ECO:0000259" key="7">
    <source>
        <dbReference type="Pfam" id="PF00294"/>
    </source>
</evidence>
<evidence type="ECO:0000313" key="8">
    <source>
        <dbReference type="EMBL" id="RYU14196.1"/>
    </source>
</evidence>
<dbReference type="OrthoDB" id="9795789at2"/>
<dbReference type="Proteomes" id="UP000291189">
    <property type="component" value="Unassembled WGS sequence"/>
</dbReference>
<accession>A0A4V1Z2F2</accession>
<dbReference type="SUPFAM" id="SSF53613">
    <property type="entry name" value="Ribokinase-like"/>
    <property type="match status" value="1"/>
</dbReference>
<dbReference type="Pfam" id="PF00294">
    <property type="entry name" value="PfkB"/>
    <property type="match status" value="1"/>
</dbReference>
<dbReference type="InterPro" id="IPR050306">
    <property type="entry name" value="PfkB_Carbo_kinase"/>
</dbReference>
<dbReference type="AlphaFoldDB" id="A0A4V1Z2F2"/>
<keyword evidence="9" id="KW-1185">Reference proteome</keyword>
<dbReference type="PANTHER" id="PTHR43085">
    <property type="entry name" value="HEXOKINASE FAMILY MEMBER"/>
    <property type="match status" value="1"/>
</dbReference>
<dbReference type="GO" id="GO:0005524">
    <property type="term" value="F:ATP binding"/>
    <property type="evidence" value="ECO:0007669"/>
    <property type="project" value="UniProtKB-KW"/>
</dbReference>
<protein>
    <submittedName>
        <fullName evidence="8">Carbohydrate kinase</fullName>
    </submittedName>
</protein>
<evidence type="ECO:0000256" key="6">
    <source>
        <dbReference type="SAM" id="MobiDB-lite"/>
    </source>
</evidence>
<gene>
    <name evidence="8" type="ORF">ETU37_04645</name>
</gene>
<feature type="domain" description="Carbohydrate kinase PfkB" evidence="7">
    <location>
        <begin position="8"/>
        <end position="293"/>
    </location>
</feature>
<comment type="similarity">
    <text evidence="1">Belongs to the carbohydrate kinase PfkB family.</text>
</comment>
<evidence type="ECO:0000256" key="2">
    <source>
        <dbReference type="ARBA" id="ARBA00022679"/>
    </source>
</evidence>
<keyword evidence="2" id="KW-0808">Transferase</keyword>